<dbReference type="InterPro" id="IPR003594">
    <property type="entry name" value="HATPase_dom"/>
</dbReference>
<comment type="caution">
    <text evidence="12">The sequence shown here is derived from an EMBL/GenBank/DDBJ whole genome shotgun (WGS) entry which is preliminary data.</text>
</comment>
<dbReference type="PROSITE" id="PS50109">
    <property type="entry name" value="HIS_KIN"/>
    <property type="match status" value="1"/>
</dbReference>
<dbReference type="Gene3D" id="3.30.565.10">
    <property type="entry name" value="Histidine kinase-like ATPase, C-terminal domain"/>
    <property type="match status" value="1"/>
</dbReference>
<evidence type="ECO:0000256" key="3">
    <source>
        <dbReference type="ARBA" id="ARBA00012438"/>
    </source>
</evidence>
<dbReference type="Gene3D" id="1.10.287.130">
    <property type="match status" value="1"/>
</dbReference>
<keyword evidence="8" id="KW-0175">Coiled coil</keyword>
<dbReference type="SMART" id="SM00304">
    <property type="entry name" value="HAMP"/>
    <property type="match status" value="1"/>
</dbReference>
<dbReference type="EMBL" id="RSDO01000003">
    <property type="protein sequence ID" value="RRR54693.1"/>
    <property type="molecule type" value="Genomic_DNA"/>
</dbReference>
<dbReference type="PANTHER" id="PTHR45453">
    <property type="entry name" value="PHOSPHATE REGULON SENSOR PROTEIN PHOR"/>
    <property type="match status" value="1"/>
</dbReference>
<sequence>MKLAKKQFLIVTLMVSLTSLILLGLLYYAMPIYYNQAKKDQLRQEYDQVLISLEGQDQASILASLTTYDQDSPDLLLTLYSADQEIIYPSQEESSQERGSSYLEQGQYDEIGSWSALVTTKEGKELVLTAEYGFYTLSGVSQTLLTFYPFVLLLIIALAVTSAFIYSGFSTRRIAHLSATTRQMQSLQAGLACQVTGRDEIATLAQDINHLYGKLQSSIEELREENERSLVREQEKSDFLRMTSHELKTPIASMTGLVEGMLYNVGEFKDHQTYLAKCRDILAEQAALVQSILEATTVDMAIKNKGEEIALHSLLEEILPSYVDWALLEGYQFQTDLEDVFVQGNPIYLTKAFKNILDNAFRYASHQATIKLKLQANQLLIDNQVAHLLSQEELDQVFQPFYRPDYSRSKEDGGTGIGLYLVKQILDSHQFSYEFFPLDHHTMRFVIWF</sequence>
<dbReference type="Proteomes" id="UP000274117">
    <property type="component" value="Unassembled WGS sequence"/>
</dbReference>
<dbReference type="PRINTS" id="PR01780">
    <property type="entry name" value="LANTIREGPROT"/>
</dbReference>
<dbReference type="InterPro" id="IPR050351">
    <property type="entry name" value="BphY/WalK/GraS-like"/>
</dbReference>
<dbReference type="CDD" id="cd00082">
    <property type="entry name" value="HisKA"/>
    <property type="match status" value="1"/>
</dbReference>
<dbReference type="SMART" id="SM00387">
    <property type="entry name" value="HATPase_c"/>
    <property type="match status" value="1"/>
</dbReference>
<feature type="domain" description="Histidine kinase" evidence="10">
    <location>
        <begin position="242"/>
        <end position="449"/>
    </location>
</feature>
<keyword evidence="7" id="KW-0902">Two-component regulatory system</keyword>
<evidence type="ECO:0000256" key="1">
    <source>
        <dbReference type="ARBA" id="ARBA00000085"/>
    </source>
</evidence>
<dbReference type="Gene3D" id="6.10.340.10">
    <property type="match status" value="1"/>
</dbReference>
<evidence type="ECO:0000259" key="11">
    <source>
        <dbReference type="PROSITE" id="PS50885"/>
    </source>
</evidence>
<dbReference type="SUPFAM" id="SSF47384">
    <property type="entry name" value="Homodimeric domain of signal transducing histidine kinase"/>
    <property type="match status" value="1"/>
</dbReference>
<gene>
    <name evidence="12" type="ORF">EI998_02290</name>
</gene>
<feature type="domain" description="HAMP" evidence="11">
    <location>
        <begin position="168"/>
        <end position="220"/>
    </location>
</feature>
<feature type="transmembrane region" description="Helical" evidence="9">
    <location>
        <begin position="7"/>
        <end position="30"/>
    </location>
</feature>
<evidence type="ECO:0000256" key="2">
    <source>
        <dbReference type="ARBA" id="ARBA00004370"/>
    </source>
</evidence>
<comment type="subcellular location">
    <subcellularLocation>
        <location evidence="2">Membrane</location>
    </subcellularLocation>
</comment>
<reference evidence="12 13" key="2">
    <citation type="submission" date="2018-12" db="EMBL/GenBank/DDBJ databases">
        <title>Whole-genome sequences of fifteen clinical Streptococcus suis strains isolated from pigs between 2006 and 2018.</title>
        <authorList>
            <person name="Stevens M.J.A."/>
            <person name="Cernela N."/>
            <person name="Spoerry Serrano N."/>
            <person name="Schmitt S."/>
            <person name="Schrenzel J."/>
            <person name="Stephan R."/>
        </authorList>
    </citation>
    <scope>NUCLEOTIDE SEQUENCE [LARGE SCALE GENOMIC DNA]</scope>
    <source>
        <strain evidence="12 13">PP422</strain>
    </source>
</reference>
<dbReference type="Pfam" id="PF02518">
    <property type="entry name" value="HATPase_c"/>
    <property type="match status" value="1"/>
</dbReference>
<dbReference type="SUPFAM" id="SSF55874">
    <property type="entry name" value="ATPase domain of HSP90 chaperone/DNA topoisomerase II/histidine kinase"/>
    <property type="match status" value="1"/>
</dbReference>
<keyword evidence="9" id="KW-0812">Transmembrane</keyword>
<comment type="catalytic activity">
    <reaction evidence="1">
        <text>ATP + protein L-histidine = ADP + protein N-phospho-L-histidine.</text>
        <dbReference type="EC" id="2.7.13.3"/>
    </reaction>
</comment>
<evidence type="ECO:0000256" key="7">
    <source>
        <dbReference type="ARBA" id="ARBA00023012"/>
    </source>
</evidence>
<dbReference type="SMART" id="SM00388">
    <property type="entry name" value="HisKA"/>
    <property type="match status" value="1"/>
</dbReference>
<dbReference type="CDD" id="cd06225">
    <property type="entry name" value="HAMP"/>
    <property type="match status" value="1"/>
</dbReference>
<dbReference type="GO" id="GO:0004721">
    <property type="term" value="F:phosphoprotein phosphatase activity"/>
    <property type="evidence" value="ECO:0007669"/>
    <property type="project" value="TreeGrafter"/>
</dbReference>
<dbReference type="GO" id="GO:0000155">
    <property type="term" value="F:phosphorelay sensor kinase activity"/>
    <property type="evidence" value="ECO:0007669"/>
    <property type="project" value="InterPro"/>
</dbReference>
<dbReference type="InterPro" id="IPR005467">
    <property type="entry name" value="His_kinase_dom"/>
</dbReference>
<dbReference type="PROSITE" id="PS50885">
    <property type="entry name" value="HAMP"/>
    <property type="match status" value="1"/>
</dbReference>
<evidence type="ECO:0000259" key="10">
    <source>
        <dbReference type="PROSITE" id="PS50109"/>
    </source>
</evidence>
<reference evidence="12 13" key="1">
    <citation type="submission" date="2018-11" db="EMBL/GenBank/DDBJ databases">
        <authorList>
            <person name="Stevens M.J."/>
            <person name="Cernela N."/>
            <person name="Spoerry Serrano N."/>
            <person name="Schmitt S."/>
            <person name="Schrenzel J."/>
            <person name="Stephan R."/>
        </authorList>
    </citation>
    <scope>NUCLEOTIDE SEQUENCE [LARGE SCALE GENOMIC DNA]</scope>
    <source>
        <strain evidence="12 13">PP422</strain>
    </source>
</reference>
<dbReference type="InterPro" id="IPR008358">
    <property type="entry name" value="Sig_transdc_His_kin/Pase_MprB"/>
</dbReference>
<dbReference type="InterPro" id="IPR036890">
    <property type="entry name" value="HATPase_C_sf"/>
</dbReference>
<keyword evidence="4" id="KW-0597">Phosphoprotein</keyword>
<evidence type="ECO:0000313" key="12">
    <source>
        <dbReference type="EMBL" id="RRR54693.1"/>
    </source>
</evidence>
<dbReference type="InterPro" id="IPR003660">
    <property type="entry name" value="HAMP_dom"/>
</dbReference>
<evidence type="ECO:0000256" key="6">
    <source>
        <dbReference type="ARBA" id="ARBA00022777"/>
    </source>
</evidence>
<evidence type="ECO:0000256" key="4">
    <source>
        <dbReference type="ARBA" id="ARBA00022553"/>
    </source>
</evidence>
<evidence type="ECO:0000256" key="8">
    <source>
        <dbReference type="SAM" id="Coils"/>
    </source>
</evidence>
<proteinExistence type="predicted"/>
<dbReference type="PANTHER" id="PTHR45453:SF3">
    <property type="entry name" value="HISTIDINE KINASE"/>
    <property type="match status" value="1"/>
</dbReference>
<feature type="transmembrane region" description="Helical" evidence="9">
    <location>
        <begin position="147"/>
        <end position="169"/>
    </location>
</feature>
<keyword evidence="5" id="KW-0808">Transferase</keyword>
<name>A0A3R8SB02_STRSU</name>
<evidence type="ECO:0000256" key="5">
    <source>
        <dbReference type="ARBA" id="ARBA00022679"/>
    </source>
</evidence>
<dbReference type="Pfam" id="PF00512">
    <property type="entry name" value="HisKA"/>
    <property type="match status" value="1"/>
</dbReference>
<feature type="coiled-coil region" evidence="8">
    <location>
        <begin position="205"/>
        <end position="232"/>
    </location>
</feature>
<dbReference type="InterPro" id="IPR036097">
    <property type="entry name" value="HisK_dim/P_sf"/>
</dbReference>
<protein>
    <recommendedName>
        <fullName evidence="3">histidine kinase</fullName>
        <ecNumber evidence="3">2.7.13.3</ecNumber>
    </recommendedName>
</protein>
<keyword evidence="9" id="KW-0472">Membrane</keyword>
<evidence type="ECO:0000313" key="13">
    <source>
        <dbReference type="Proteomes" id="UP000274117"/>
    </source>
</evidence>
<dbReference type="AlphaFoldDB" id="A0A3R8SB02"/>
<dbReference type="InterPro" id="IPR003661">
    <property type="entry name" value="HisK_dim/P_dom"/>
</dbReference>
<keyword evidence="9" id="KW-1133">Transmembrane helix</keyword>
<accession>A0A3R8SB02</accession>
<evidence type="ECO:0000256" key="9">
    <source>
        <dbReference type="SAM" id="Phobius"/>
    </source>
</evidence>
<dbReference type="EC" id="2.7.13.3" evidence="3"/>
<organism evidence="12 13">
    <name type="scientific">Streptococcus suis</name>
    <dbReference type="NCBI Taxonomy" id="1307"/>
    <lineage>
        <taxon>Bacteria</taxon>
        <taxon>Bacillati</taxon>
        <taxon>Bacillota</taxon>
        <taxon>Bacilli</taxon>
        <taxon>Lactobacillales</taxon>
        <taxon>Streptococcaceae</taxon>
        <taxon>Streptococcus</taxon>
    </lineage>
</organism>
<keyword evidence="6 12" id="KW-0418">Kinase</keyword>
<dbReference type="GO" id="GO:0016036">
    <property type="term" value="P:cellular response to phosphate starvation"/>
    <property type="evidence" value="ECO:0007669"/>
    <property type="project" value="TreeGrafter"/>
</dbReference>
<dbReference type="GO" id="GO:0005886">
    <property type="term" value="C:plasma membrane"/>
    <property type="evidence" value="ECO:0007669"/>
    <property type="project" value="TreeGrafter"/>
</dbReference>